<keyword evidence="2" id="KW-1185">Reference proteome</keyword>
<dbReference type="OrthoDB" id="6042561at2759"/>
<dbReference type="EMBL" id="AGBW02009658">
    <property type="protein sequence ID" value="OWR50181.1"/>
    <property type="molecule type" value="Genomic_DNA"/>
</dbReference>
<dbReference type="AlphaFoldDB" id="A0A212F8Y2"/>
<accession>A0A212F8Y2</accession>
<reference evidence="1 2" key="1">
    <citation type="journal article" date="2011" name="Cell">
        <title>The monarch butterfly genome yields insights into long-distance migration.</title>
        <authorList>
            <person name="Zhan S."/>
            <person name="Merlin C."/>
            <person name="Boore J.L."/>
            <person name="Reppert S.M."/>
        </authorList>
    </citation>
    <scope>NUCLEOTIDE SEQUENCE [LARGE SCALE GENOMIC DNA]</scope>
    <source>
        <strain evidence="1">F-2</strain>
    </source>
</reference>
<dbReference type="STRING" id="278856.A0A212F8Y2"/>
<evidence type="ECO:0000313" key="2">
    <source>
        <dbReference type="Proteomes" id="UP000007151"/>
    </source>
</evidence>
<comment type="caution">
    <text evidence="1">The sequence shown here is derived from an EMBL/GenBank/DDBJ whole genome shotgun (WGS) entry which is preliminary data.</text>
</comment>
<gene>
    <name evidence="1" type="ORF">KGM_214627</name>
</gene>
<dbReference type="eggNOG" id="ENOG502S2WX">
    <property type="taxonomic scope" value="Eukaryota"/>
</dbReference>
<dbReference type="KEGG" id="dpl:KGM_214627"/>
<evidence type="ECO:0000313" key="1">
    <source>
        <dbReference type="EMBL" id="OWR50181.1"/>
    </source>
</evidence>
<protein>
    <submittedName>
        <fullName evidence="1">Uncharacterized protein</fullName>
    </submittedName>
</protein>
<organism evidence="1 2">
    <name type="scientific">Danaus plexippus plexippus</name>
    <dbReference type="NCBI Taxonomy" id="278856"/>
    <lineage>
        <taxon>Eukaryota</taxon>
        <taxon>Metazoa</taxon>
        <taxon>Ecdysozoa</taxon>
        <taxon>Arthropoda</taxon>
        <taxon>Hexapoda</taxon>
        <taxon>Insecta</taxon>
        <taxon>Pterygota</taxon>
        <taxon>Neoptera</taxon>
        <taxon>Endopterygota</taxon>
        <taxon>Lepidoptera</taxon>
        <taxon>Glossata</taxon>
        <taxon>Ditrysia</taxon>
        <taxon>Papilionoidea</taxon>
        <taxon>Nymphalidae</taxon>
        <taxon>Danainae</taxon>
        <taxon>Danaini</taxon>
        <taxon>Danaina</taxon>
        <taxon>Danaus</taxon>
        <taxon>Danaus</taxon>
    </lineage>
</organism>
<sequence>MKILVILATLSFSSGMQYNGLRVKFGWSDALADKEYFFNIPRILSQAESDGWPRMERPPGPLPELRLYCPVGRAVCPLYDPSGFVAGLQLAFPVDEIITPSFKPDKRFTKWSVPASDGEPAREYWTITQFLVSEESLKAGAGPQVENGATLQDGGVWVKDLEGQYIRIPSTEAELNTTQFKKQNCIPNMGTHYYYNMSRETSCENLLPWFALTTRGYLVGVGFQVVGKLTKPTVGRDWFEVVNSRQAVKTVAPFAPECLLKLSDNYPILSLHIYYIDKPWTVKCRSGDSIAPASPLDRLLLNGQRYTTVVVDELKKIFYSY</sequence>
<dbReference type="Proteomes" id="UP000007151">
    <property type="component" value="Unassembled WGS sequence"/>
</dbReference>
<proteinExistence type="predicted"/>
<name>A0A212F8Y2_DANPL</name>